<dbReference type="PROSITE" id="PS00086">
    <property type="entry name" value="CYTOCHROME_P450"/>
    <property type="match status" value="1"/>
</dbReference>
<dbReference type="CDD" id="cd11063">
    <property type="entry name" value="CYP52"/>
    <property type="match status" value="1"/>
</dbReference>
<dbReference type="EMBL" id="JACAZE010000006">
    <property type="protein sequence ID" value="KAF7314149.1"/>
    <property type="molecule type" value="Genomic_DNA"/>
</dbReference>
<dbReference type="GO" id="GO:0004497">
    <property type="term" value="F:monooxygenase activity"/>
    <property type="evidence" value="ECO:0007669"/>
    <property type="project" value="UniProtKB-KW"/>
</dbReference>
<keyword evidence="4 8" id="KW-0479">Metal-binding</keyword>
<keyword evidence="10" id="KW-1133">Transmembrane helix</keyword>
<evidence type="ECO:0000256" key="1">
    <source>
        <dbReference type="ARBA" id="ARBA00001971"/>
    </source>
</evidence>
<dbReference type="Pfam" id="PF00067">
    <property type="entry name" value="p450"/>
    <property type="match status" value="1"/>
</dbReference>
<dbReference type="InterPro" id="IPR002401">
    <property type="entry name" value="Cyt_P450_E_grp-I"/>
</dbReference>
<evidence type="ECO:0000256" key="3">
    <source>
        <dbReference type="ARBA" id="ARBA00022617"/>
    </source>
</evidence>
<evidence type="ECO:0000256" key="7">
    <source>
        <dbReference type="ARBA" id="ARBA00023033"/>
    </source>
</evidence>
<dbReference type="InterPro" id="IPR047146">
    <property type="entry name" value="Cyt_P450_E_CYP52_fungi"/>
</dbReference>
<protein>
    <submittedName>
        <fullName evidence="11">Cytochrome P450</fullName>
    </submittedName>
</protein>
<reference evidence="11" key="1">
    <citation type="submission" date="2020-05" db="EMBL/GenBank/DDBJ databases">
        <title>Mycena genomes resolve the evolution of fungal bioluminescence.</title>
        <authorList>
            <person name="Tsai I.J."/>
        </authorList>
    </citation>
    <scope>NUCLEOTIDE SEQUENCE</scope>
    <source>
        <strain evidence="11">110903Hualien_Pintung</strain>
    </source>
</reference>
<keyword evidence="6 8" id="KW-0408">Iron</keyword>
<name>A0A8H6TB84_MYCCL</name>
<feature type="transmembrane region" description="Helical" evidence="10">
    <location>
        <begin position="42"/>
        <end position="61"/>
    </location>
</feature>
<dbReference type="Gene3D" id="1.10.630.10">
    <property type="entry name" value="Cytochrome P450"/>
    <property type="match status" value="1"/>
</dbReference>
<keyword evidence="7 9" id="KW-0503">Monooxygenase</keyword>
<evidence type="ECO:0000256" key="5">
    <source>
        <dbReference type="ARBA" id="ARBA00023002"/>
    </source>
</evidence>
<evidence type="ECO:0000256" key="8">
    <source>
        <dbReference type="PIRSR" id="PIRSR602401-1"/>
    </source>
</evidence>
<dbReference type="OrthoDB" id="1470350at2759"/>
<feature type="binding site" description="axial binding residue" evidence="8">
    <location>
        <position position="518"/>
    </location>
    <ligand>
        <name>heme</name>
        <dbReference type="ChEBI" id="CHEBI:30413"/>
    </ligand>
    <ligandPart>
        <name>Fe</name>
        <dbReference type="ChEBI" id="CHEBI:18248"/>
    </ligandPart>
</feature>
<evidence type="ECO:0000313" key="12">
    <source>
        <dbReference type="Proteomes" id="UP000613580"/>
    </source>
</evidence>
<comment type="similarity">
    <text evidence="2 9">Belongs to the cytochrome P450 family.</text>
</comment>
<dbReference type="PANTHER" id="PTHR24287:SF1">
    <property type="entry name" value="P450, PUTATIVE (EUROFUNG)-RELATED"/>
    <property type="match status" value="1"/>
</dbReference>
<dbReference type="Proteomes" id="UP000613580">
    <property type="component" value="Unassembled WGS sequence"/>
</dbReference>
<evidence type="ECO:0000313" key="11">
    <source>
        <dbReference type="EMBL" id="KAF7314149.1"/>
    </source>
</evidence>
<keyword evidence="10" id="KW-0812">Transmembrane</keyword>
<dbReference type="PRINTS" id="PR00463">
    <property type="entry name" value="EP450I"/>
</dbReference>
<accession>A0A8H6TB84</accession>
<evidence type="ECO:0000256" key="4">
    <source>
        <dbReference type="ARBA" id="ARBA00022723"/>
    </source>
</evidence>
<evidence type="ECO:0000256" key="6">
    <source>
        <dbReference type="ARBA" id="ARBA00023004"/>
    </source>
</evidence>
<dbReference type="GO" id="GO:0005506">
    <property type="term" value="F:iron ion binding"/>
    <property type="evidence" value="ECO:0007669"/>
    <property type="project" value="InterPro"/>
</dbReference>
<dbReference type="PRINTS" id="PR00385">
    <property type="entry name" value="P450"/>
</dbReference>
<dbReference type="SUPFAM" id="SSF48264">
    <property type="entry name" value="Cytochrome P450"/>
    <property type="match status" value="1"/>
</dbReference>
<evidence type="ECO:0000256" key="9">
    <source>
        <dbReference type="RuleBase" id="RU000461"/>
    </source>
</evidence>
<gene>
    <name evidence="11" type="ORF">HMN09_00574100</name>
</gene>
<keyword evidence="5 9" id="KW-0560">Oxidoreductase</keyword>
<keyword evidence="12" id="KW-1185">Reference proteome</keyword>
<organism evidence="11 12">
    <name type="scientific">Mycena chlorophos</name>
    <name type="common">Agaric fungus</name>
    <name type="synonym">Agaricus chlorophos</name>
    <dbReference type="NCBI Taxonomy" id="658473"/>
    <lineage>
        <taxon>Eukaryota</taxon>
        <taxon>Fungi</taxon>
        <taxon>Dikarya</taxon>
        <taxon>Basidiomycota</taxon>
        <taxon>Agaricomycotina</taxon>
        <taxon>Agaricomycetes</taxon>
        <taxon>Agaricomycetidae</taxon>
        <taxon>Agaricales</taxon>
        <taxon>Marasmiineae</taxon>
        <taxon>Mycenaceae</taxon>
        <taxon>Mycena</taxon>
    </lineage>
</organism>
<keyword evidence="3 8" id="KW-0349">Heme</keyword>
<comment type="cofactor">
    <cofactor evidence="1 8">
        <name>heme</name>
        <dbReference type="ChEBI" id="CHEBI:30413"/>
    </cofactor>
</comment>
<keyword evidence="10" id="KW-0472">Membrane</keyword>
<dbReference type="InterPro" id="IPR017972">
    <property type="entry name" value="Cyt_P450_CS"/>
</dbReference>
<dbReference type="GO" id="GO:0020037">
    <property type="term" value="F:heme binding"/>
    <property type="evidence" value="ECO:0007669"/>
    <property type="project" value="InterPro"/>
</dbReference>
<dbReference type="InterPro" id="IPR001128">
    <property type="entry name" value="Cyt_P450"/>
</dbReference>
<proteinExistence type="inferred from homology"/>
<dbReference type="GO" id="GO:0016705">
    <property type="term" value="F:oxidoreductase activity, acting on paired donors, with incorporation or reduction of molecular oxygen"/>
    <property type="evidence" value="ECO:0007669"/>
    <property type="project" value="InterPro"/>
</dbReference>
<dbReference type="AlphaFoldDB" id="A0A8H6TB84"/>
<evidence type="ECO:0000256" key="2">
    <source>
        <dbReference type="ARBA" id="ARBA00010617"/>
    </source>
</evidence>
<evidence type="ECO:0000256" key="10">
    <source>
        <dbReference type="SAM" id="Phobius"/>
    </source>
</evidence>
<sequence length="604" mass="68088">MALPPGIPFLTRLTLHILARTLVPALLAHYTARRLNHPLPTYASVLVALAALPLSVVYMSLRKRRRQRAEAAAMGARMAPRVSGFGWANIGWLKLMLHNRVHGYPGDGLLDQIHELGDFLNFKVLGVDAIFTTCPEHIKHILATHFPLYEKGPKFQQEMASVLGSGVFNSDGDLWRFHRSVTRPFFSKDKITHFDIFHTHAEQLIHVLRTRARAGYAVDMTDLVGRFTMDSATEFLFGVCVDSLKANIPYAHDVLYPPPQSASPQAEAANRFLKAFGDSMHVVAQRDYLGDIWPLWEILEDKTRKPMEVVSAFIEPIVQAGIAKKRERERAGEKEGEEGEAQTLLEELLRSTDDAKLLKDETLNILLAGRDTTGHTLTIIIYFLSAYPAVHTRLRAEILSVVGPNRSPTYEDIKEMKYLRAVINESMRLYPSVPFNVRTCVESTTWPSPEGSADARPVYIPAGAKVPYSVFLMHRREDLWGEDAQEFDPDRFLDDRMKKYILGNAFAFLPFNAGPRICLGQQFAYNEMSFLLVRLLQAFTSFTLDEAAFSPGTLAPESWRADSEAQGGKEGKAPKLTRKAVDRFRPRMHLTMYTEGMWVRAGEA</sequence>
<comment type="caution">
    <text evidence="11">The sequence shown here is derived from an EMBL/GenBank/DDBJ whole genome shotgun (WGS) entry which is preliminary data.</text>
</comment>
<dbReference type="PANTHER" id="PTHR24287">
    <property type="entry name" value="P450, PUTATIVE (EUROFUNG)-RELATED"/>
    <property type="match status" value="1"/>
</dbReference>
<dbReference type="InterPro" id="IPR036396">
    <property type="entry name" value="Cyt_P450_sf"/>
</dbReference>